<dbReference type="EMBL" id="CAJOBA010036753">
    <property type="protein sequence ID" value="CAF4029041.1"/>
    <property type="molecule type" value="Genomic_DNA"/>
</dbReference>
<evidence type="ECO:0000313" key="2">
    <source>
        <dbReference type="Proteomes" id="UP000682733"/>
    </source>
</evidence>
<gene>
    <name evidence="1" type="ORF">TMI583_LOCUS25639</name>
</gene>
<accession>A0A8S2P6W9</accession>
<evidence type="ECO:0000313" key="1">
    <source>
        <dbReference type="EMBL" id="CAF4029041.1"/>
    </source>
</evidence>
<name>A0A8S2P6W9_9BILA</name>
<organism evidence="1 2">
    <name type="scientific">Didymodactylos carnosus</name>
    <dbReference type="NCBI Taxonomy" id="1234261"/>
    <lineage>
        <taxon>Eukaryota</taxon>
        <taxon>Metazoa</taxon>
        <taxon>Spiralia</taxon>
        <taxon>Gnathifera</taxon>
        <taxon>Rotifera</taxon>
        <taxon>Eurotatoria</taxon>
        <taxon>Bdelloidea</taxon>
        <taxon>Philodinida</taxon>
        <taxon>Philodinidae</taxon>
        <taxon>Didymodactylos</taxon>
    </lineage>
</organism>
<dbReference type="AlphaFoldDB" id="A0A8S2P6W9"/>
<comment type="caution">
    <text evidence="1">The sequence shown here is derived from an EMBL/GenBank/DDBJ whole genome shotgun (WGS) entry which is preliminary data.</text>
</comment>
<proteinExistence type="predicted"/>
<reference evidence="1" key="1">
    <citation type="submission" date="2021-02" db="EMBL/GenBank/DDBJ databases">
        <authorList>
            <person name="Nowell W R."/>
        </authorList>
    </citation>
    <scope>NUCLEOTIDE SEQUENCE</scope>
</reference>
<dbReference type="Proteomes" id="UP000682733">
    <property type="component" value="Unassembled WGS sequence"/>
</dbReference>
<protein>
    <submittedName>
        <fullName evidence="1">Uncharacterized protein</fullName>
    </submittedName>
</protein>
<sequence length="385" mass="43874">MNLPVLCSKRLYGLCADAAEMVAWQRMALQELESRIDYGVVLIKEDLLAEIEDIVQMTATIPLSNYGCHVLTLKQAEQLDICRDLLDNQAKFERSHPPADDEIHEILHETSHEESEILTSFINQEGLIQKFASTDPSNGYIFPLVKLPPPHLKKNMDARFPAVQKLSCEAEKQFNELVSYGIGDHAVYDGKLYQVISFGALKSIFDSGIGLTNTILHHRLAHSVEKIRTVVNTHQGILKQHSSLLLKQDEQLVISTALIDFDINIKILRDGLFRAFDKLHSIGKTLSRHSRQMIRDKMENSFVKMKLSFERIEKGDLNLDYMSIRDQQKLVNIIGKTVKTRLSSEAENMTASGLADRLPIGQEIQFIRIDDSDEENIWIMKHLRK</sequence>